<dbReference type="Pfam" id="PF06764">
    <property type="entry name" value="DUF1223"/>
    <property type="match status" value="1"/>
</dbReference>
<keyword evidence="1" id="KW-0732">Signal</keyword>
<dbReference type="InterPro" id="IPR010634">
    <property type="entry name" value="DUF1223"/>
</dbReference>
<dbReference type="AlphaFoldDB" id="A0A839ED33"/>
<feature type="signal peptide" evidence="1">
    <location>
        <begin position="1"/>
        <end position="23"/>
    </location>
</feature>
<reference evidence="2 3" key="1">
    <citation type="submission" date="2020-07" db="EMBL/GenBank/DDBJ databases">
        <title>Genomic Encyclopedia of Type Strains, Phase IV (KMG-V): Genome sequencing to study the core and pangenomes of soil and plant-associated prokaryotes.</title>
        <authorList>
            <person name="Whitman W."/>
        </authorList>
    </citation>
    <scope>NUCLEOTIDE SEQUENCE [LARGE SCALE GENOMIC DNA]</scope>
    <source>
        <strain evidence="2 3">AN3</strain>
    </source>
</reference>
<organism evidence="2 3">
    <name type="scientific">Phyllobacterium myrsinacearum</name>
    <dbReference type="NCBI Taxonomy" id="28101"/>
    <lineage>
        <taxon>Bacteria</taxon>
        <taxon>Pseudomonadati</taxon>
        <taxon>Pseudomonadota</taxon>
        <taxon>Alphaproteobacteria</taxon>
        <taxon>Hyphomicrobiales</taxon>
        <taxon>Phyllobacteriaceae</taxon>
        <taxon>Phyllobacterium</taxon>
    </lineage>
</organism>
<dbReference type="RefSeq" id="WP_246711633.1">
    <property type="nucleotide sequence ID" value="NZ_JACGXN010000001.1"/>
</dbReference>
<feature type="chain" id="PRO_5033036714" description="DUF1223 domain-containing protein" evidence="1">
    <location>
        <begin position="24"/>
        <end position="256"/>
    </location>
</feature>
<evidence type="ECO:0000256" key="1">
    <source>
        <dbReference type="SAM" id="SignalP"/>
    </source>
</evidence>
<evidence type="ECO:0000313" key="3">
    <source>
        <dbReference type="Proteomes" id="UP000549052"/>
    </source>
</evidence>
<keyword evidence="3" id="KW-1185">Reference proteome</keyword>
<accession>A0A839ED33</accession>
<dbReference type="SUPFAM" id="SSF52833">
    <property type="entry name" value="Thioredoxin-like"/>
    <property type="match status" value="1"/>
</dbReference>
<name>A0A839ED33_9HYPH</name>
<dbReference type="EMBL" id="JACGXN010000001">
    <property type="protein sequence ID" value="MBA8877923.1"/>
    <property type="molecule type" value="Genomic_DNA"/>
</dbReference>
<evidence type="ECO:0008006" key="4">
    <source>
        <dbReference type="Google" id="ProtNLM"/>
    </source>
</evidence>
<dbReference type="PANTHER" id="PTHR36057">
    <property type="match status" value="1"/>
</dbReference>
<dbReference type="PANTHER" id="PTHR36057:SF1">
    <property type="entry name" value="LIPOPROTEIN LIPID ATTACHMENT SITE-LIKE PROTEIN, PUTATIVE (DUF1223)-RELATED"/>
    <property type="match status" value="1"/>
</dbReference>
<evidence type="ECO:0000313" key="2">
    <source>
        <dbReference type="EMBL" id="MBA8877923.1"/>
    </source>
</evidence>
<protein>
    <recommendedName>
        <fullName evidence="4">DUF1223 domain-containing protein</fullName>
    </recommendedName>
</protein>
<comment type="caution">
    <text evidence="2">The sequence shown here is derived from an EMBL/GenBank/DDBJ whole genome shotgun (WGS) entry which is preliminary data.</text>
</comment>
<gene>
    <name evidence="2" type="ORF">FHW16_001605</name>
</gene>
<proteinExistence type="predicted"/>
<dbReference type="Proteomes" id="UP000549052">
    <property type="component" value="Unassembled WGS sequence"/>
</dbReference>
<sequence>MTLPTLFKAVLIAGPLVAAAAFACPVYAQNVGQKPDGVVELYTSQGCGSCPPADAVLKQLVAEGKIVALAFHVDYWDYRGWIDNLALPENTARQNAYRKALGLTGVYTPQAILNGREHVNGQDGTKIRRRIDEMRNGDSGLTVPVSIEKTAPDRLIINIGEGPGAKNPVRVLLAYFNKETIVSIPDGENGGRNVSYANSVRAMETVGMWDGKSQKIEIPLTEIASKKASGCAVLLQEMLGEGKPGPIIGASIMTKP</sequence>
<dbReference type="InterPro" id="IPR036249">
    <property type="entry name" value="Thioredoxin-like_sf"/>
</dbReference>